<proteinExistence type="predicted"/>
<evidence type="ECO:0000313" key="2">
    <source>
        <dbReference type="Proteomes" id="UP000245680"/>
    </source>
</evidence>
<name>A0A2V2LA07_9RHOB</name>
<dbReference type="RefSeq" id="WP_109811948.1">
    <property type="nucleotide sequence ID" value="NZ_QGKU01000038.1"/>
</dbReference>
<evidence type="ECO:0000313" key="1">
    <source>
        <dbReference type="EMBL" id="PWR02280.1"/>
    </source>
</evidence>
<keyword evidence="2" id="KW-1185">Reference proteome</keyword>
<accession>A0A2V2LA07</accession>
<dbReference type="AlphaFoldDB" id="A0A2V2LA07"/>
<dbReference type="EMBL" id="QGKU01000038">
    <property type="protein sequence ID" value="PWR02280.1"/>
    <property type="molecule type" value="Genomic_DNA"/>
</dbReference>
<comment type="caution">
    <text evidence="1">The sequence shown here is derived from an EMBL/GenBank/DDBJ whole genome shotgun (WGS) entry which is preliminary data.</text>
</comment>
<dbReference type="Proteomes" id="UP000245680">
    <property type="component" value="Unassembled WGS sequence"/>
</dbReference>
<organism evidence="1 2">
    <name type="scientific">Meridianimarinicoccus roseus</name>
    <dbReference type="NCBI Taxonomy" id="2072018"/>
    <lineage>
        <taxon>Bacteria</taxon>
        <taxon>Pseudomonadati</taxon>
        <taxon>Pseudomonadota</taxon>
        <taxon>Alphaproteobacteria</taxon>
        <taxon>Rhodobacterales</taxon>
        <taxon>Paracoccaceae</taxon>
        <taxon>Meridianimarinicoccus</taxon>
    </lineage>
</organism>
<gene>
    <name evidence="1" type="ORF">DKT77_12045</name>
</gene>
<sequence>MTTTFYKGVKKFHVTGSASPIHRSTGIRTGGLDVTLRNSFGGATANASAATSRKKSAADSTGIGQCLTGEKDYAIDYIKSSFRNEGVLLVIRLDDGWLSHIVASAARPDVPFASMRDAANAQECTVMRTVRPYMIFFARSDFTDTNESVAPISMFGNGTGMTFAAREDWSDYETDTW</sequence>
<protein>
    <submittedName>
        <fullName evidence="1">Uncharacterized protein</fullName>
    </submittedName>
</protein>
<reference evidence="1 2" key="1">
    <citation type="submission" date="2018-05" db="EMBL/GenBank/DDBJ databases">
        <title>Rhodobacteraceae gen. nov., sp. nov. isolated from sea water.</title>
        <authorList>
            <person name="Ren Y."/>
        </authorList>
    </citation>
    <scope>NUCLEOTIDE SEQUENCE [LARGE SCALE GENOMIC DNA]</scope>
    <source>
        <strain evidence="1 2">TG-679</strain>
    </source>
</reference>